<dbReference type="InterPro" id="IPR003439">
    <property type="entry name" value="ABC_transporter-like_ATP-bd"/>
</dbReference>
<keyword evidence="8" id="KW-1185">Reference proteome</keyword>
<dbReference type="PROSITE" id="PS00211">
    <property type="entry name" value="ABC_TRANSPORTER_1"/>
    <property type="match status" value="1"/>
</dbReference>
<sequence length="356" mass="39101">MTVDVENLVRRFGAAAALDGVSLSLRQGEFAALLGPSGSGKTTLLRILAGLDFPDQGRVRIAGVDVASVPARDRGVGVVFQSYALFRHMSVAENVAFGLRVRPRRYRPPEAEIQRRVRELLELVQIPELAGRYPEQISGGQRQRVALARALAIEPQLLLLDEPFGALDALVRKDVRRWVRGLHERLGITSILVTHDQEEAMEMADRVAVMERGRIVQLDTPQALLEAPATAFVAGFLGEATRLPLYIERGIARLSEFGLDDIEIDLADGEAVLFLRPHEVRIEPAQASRAVVRFIRPEGTGGTRILAETGSRIIEGISHAELARGDACRIRPVSGTVFHGDGTTHRWQRQEAWAAG</sequence>
<dbReference type="NCBIfam" id="TIGR00968">
    <property type="entry name" value="3a0106s01"/>
    <property type="match status" value="1"/>
</dbReference>
<name>A0ABS5QI81_9PROT</name>
<feature type="domain" description="ABC transporter" evidence="6">
    <location>
        <begin position="3"/>
        <end position="237"/>
    </location>
</feature>
<evidence type="ECO:0000256" key="2">
    <source>
        <dbReference type="ARBA" id="ARBA00022741"/>
    </source>
</evidence>
<keyword evidence="3 7" id="KW-0067">ATP-binding</keyword>
<dbReference type="PROSITE" id="PS50893">
    <property type="entry name" value="ABC_TRANSPORTER_2"/>
    <property type="match status" value="1"/>
</dbReference>
<dbReference type="InterPro" id="IPR005666">
    <property type="entry name" value="Sulph_transpt1"/>
</dbReference>
<dbReference type="GO" id="GO:0005524">
    <property type="term" value="F:ATP binding"/>
    <property type="evidence" value="ECO:0007669"/>
    <property type="project" value="UniProtKB-KW"/>
</dbReference>
<dbReference type="Pfam" id="PF00005">
    <property type="entry name" value="ABC_tran"/>
    <property type="match status" value="1"/>
</dbReference>
<dbReference type="InterPro" id="IPR027417">
    <property type="entry name" value="P-loop_NTPase"/>
</dbReference>
<dbReference type="Gene3D" id="3.40.50.300">
    <property type="entry name" value="P-loop containing nucleotide triphosphate hydrolases"/>
    <property type="match status" value="1"/>
</dbReference>
<dbReference type="RefSeq" id="WP_213672112.1">
    <property type="nucleotide sequence ID" value="NZ_JAHCDA010000005.1"/>
</dbReference>
<dbReference type="EMBL" id="JAHCDA010000005">
    <property type="protein sequence ID" value="MBS7813404.1"/>
    <property type="molecule type" value="Genomic_DNA"/>
</dbReference>
<keyword evidence="1" id="KW-0813">Transport</keyword>
<keyword evidence="5" id="KW-0764">Sulfate transport</keyword>
<comment type="caution">
    <text evidence="7">The sequence shown here is derived from an EMBL/GenBank/DDBJ whole genome shotgun (WGS) entry which is preliminary data.</text>
</comment>
<keyword evidence="4" id="KW-1278">Translocase</keyword>
<dbReference type="SUPFAM" id="SSF52540">
    <property type="entry name" value="P-loop containing nucleoside triphosphate hydrolases"/>
    <property type="match status" value="1"/>
</dbReference>
<evidence type="ECO:0000313" key="7">
    <source>
        <dbReference type="EMBL" id="MBS7813404.1"/>
    </source>
</evidence>
<dbReference type="InterPro" id="IPR050093">
    <property type="entry name" value="ABC_SmlMolc_Importer"/>
</dbReference>
<keyword evidence="2" id="KW-0547">Nucleotide-binding</keyword>
<dbReference type="Proteomes" id="UP000766336">
    <property type="component" value="Unassembled WGS sequence"/>
</dbReference>
<proteinExistence type="predicted"/>
<organism evidence="7 8">
    <name type="scientific">Roseococcus pinisoli</name>
    <dbReference type="NCBI Taxonomy" id="2835040"/>
    <lineage>
        <taxon>Bacteria</taxon>
        <taxon>Pseudomonadati</taxon>
        <taxon>Pseudomonadota</taxon>
        <taxon>Alphaproteobacteria</taxon>
        <taxon>Acetobacterales</taxon>
        <taxon>Roseomonadaceae</taxon>
        <taxon>Roseococcus</taxon>
    </lineage>
</organism>
<dbReference type="SMART" id="SM00382">
    <property type="entry name" value="AAA"/>
    <property type="match status" value="1"/>
</dbReference>
<protein>
    <submittedName>
        <fullName evidence="7">Sulfate ABC transporter ATP-binding protein</fullName>
    </submittedName>
</protein>
<evidence type="ECO:0000259" key="6">
    <source>
        <dbReference type="PROSITE" id="PS50893"/>
    </source>
</evidence>
<dbReference type="InterPro" id="IPR017871">
    <property type="entry name" value="ABC_transporter-like_CS"/>
</dbReference>
<evidence type="ECO:0000256" key="4">
    <source>
        <dbReference type="ARBA" id="ARBA00022967"/>
    </source>
</evidence>
<evidence type="ECO:0000313" key="8">
    <source>
        <dbReference type="Proteomes" id="UP000766336"/>
    </source>
</evidence>
<gene>
    <name evidence="7" type="primary">cysA</name>
    <name evidence="7" type="ORF">KHU32_20860</name>
</gene>
<accession>A0ABS5QI81</accession>
<dbReference type="PANTHER" id="PTHR42781">
    <property type="entry name" value="SPERMIDINE/PUTRESCINE IMPORT ATP-BINDING PROTEIN POTA"/>
    <property type="match status" value="1"/>
</dbReference>
<evidence type="ECO:0000256" key="1">
    <source>
        <dbReference type="ARBA" id="ARBA00022448"/>
    </source>
</evidence>
<evidence type="ECO:0000256" key="3">
    <source>
        <dbReference type="ARBA" id="ARBA00022840"/>
    </source>
</evidence>
<dbReference type="PANTHER" id="PTHR42781:SF4">
    <property type="entry name" value="SPERMIDINE_PUTRESCINE IMPORT ATP-BINDING PROTEIN POTA"/>
    <property type="match status" value="1"/>
</dbReference>
<evidence type="ECO:0000256" key="5">
    <source>
        <dbReference type="ARBA" id="ARBA00023032"/>
    </source>
</evidence>
<reference evidence="7 8" key="1">
    <citation type="submission" date="2021-05" db="EMBL/GenBank/DDBJ databases">
        <title>Roseococcus sp. XZZS9, whole genome shotgun sequencing project.</title>
        <authorList>
            <person name="Zhao G."/>
            <person name="Shen L."/>
        </authorList>
    </citation>
    <scope>NUCLEOTIDE SEQUENCE [LARGE SCALE GENOMIC DNA]</scope>
    <source>
        <strain evidence="7 8">XZZS9</strain>
    </source>
</reference>
<dbReference type="InterPro" id="IPR003593">
    <property type="entry name" value="AAA+_ATPase"/>
</dbReference>